<dbReference type="AlphaFoldDB" id="A0A558B107"/>
<dbReference type="EMBL" id="VMRX01000073">
    <property type="protein sequence ID" value="TVT30177.1"/>
    <property type="molecule type" value="Genomic_DNA"/>
</dbReference>
<evidence type="ECO:0000256" key="1">
    <source>
        <dbReference type="SAM" id="MobiDB-lite"/>
    </source>
</evidence>
<name>A0A558B107_9GAMM</name>
<feature type="domain" description="YagK/YfjJ C-terminal" evidence="2">
    <location>
        <begin position="41"/>
        <end position="127"/>
    </location>
</feature>
<comment type="caution">
    <text evidence="3">The sequence shown here is derived from an EMBL/GenBank/DDBJ whole genome shotgun (WGS) entry which is preliminary data.</text>
</comment>
<accession>A0A558B107</accession>
<dbReference type="Pfam" id="PF11726">
    <property type="entry name" value="YagK_YfjJ_C"/>
    <property type="match status" value="1"/>
</dbReference>
<gene>
    <name evidence="3" type="ORF">FHK81_17110</name>
</gene>
<evidence type="ECO:0000259" key="2">
    <source>
        <dbReference type="Pfam" id="PF11726"/>
    </source>
</evidence>
<proteinExistence type="predicted"/>
<dbReference type="InterPro" id="IPR057271">
    <property type="entry name" value="YagK_YfjJ_C"/>
</dbReference>
<feature type="region of interest" description="Disordered" evidence="1">
    <location>
        <begin position="1"/>
        <end position="20"/>
    </location>
</feature>
<protein>
    <submittedName>
        <fullName evidence="3">Inovirus Gp2 family protein</fullName>
    </submittedName>
</protein>
<evidence type="ECO:0000313" key="3">
    <source>
        <dbReference type="EMBL" id="TVT30177.1"/>
    </source>
</evidence>
<dbReference type="Proteomes" id="UP000319142">
    <property type="component" value="Unassembled WGS sequence"/>
</dbReference>
<sequence>MRLRSKKRNPASLRSDGWQPCSGPGGRLHVEWVATFSGLRNRDVYHQIGSPCSPQENLATRISRAWHSALGLEWNRNCPLIHIPDQPQYWVDRDDVPSLHRAFRRGSYLCKSDSKHYGDGMRSFGASRS</sequence>
<organism evidence="3 4">
    <name type="scientific">Marinobacter vinifirmus</name>
    <dbReference type="NCBI Taxonomy" id="355591"/>
    <lineage>
        <taxon>Bacteria</taxon>
        <taxon>Pseudomonadati</taxon>
        <taxon>Pseudomonadota</taxon>
        <taxon>Gammaproteobacteria</taxon>
        <taxon>Pseudomonadales</taxon>
        <taxon>Marinobacteraceae</taxon>
        <taxon>Marinobacter</taxon>
    </lineage>
</organism>
<reference evidence="3 4" key="1">
    <citation type="submission" date="2019-07" db="EMBL/GenBank/DDBJ databases">
        <title>The pathways for chlorine oxyanion respiration interact through the shared metabolite chlorate.</title>
        <authorList>
            <person name="Barnum T.P."/>
            <person name="Cheng Y."/>
            <person name="Hill K.A."/>
            <person name="Lucas L.N."/>
            <person name="Carlson H.K."/>
            <person name="Coates J.D."/>
        </authorList>
    </citation>
    <scope>NUCLEOTIDE SEQUENCE [LARGE SCALE GENOMIC DNA]</scope>
    <source>
        <strain evidence="3">UCB</strain>
    </source>
</reference>
<evidence type="ECO:0000313" key="4">
    <source>
        <dbReference type="Proteomes" id="UP000319142"/>
    </source>
</evidence>